<evidence type="ECO:0000256" key="2">
    <source>
        <dbReference type="ARBA" id="ARBA00022630"/>
    </source>
</evidence>
<dbReference type="InterPro" id="IPR050416">
    <property type="entry name" value="FAD-linked_Oxidoreductase"/>
</dbReference>
<dbReference type="PANTHER" id="PTHR42973:SF39">
    <property type="entry name" value="FAD-BINDING PCMH-TYPE DOMAIN-CONTAINING PROTEIN"/>
    <property type="match status" value="1"/>
</dbReference>
<dbReference type="EMBL" id="JBHTIR010002859">
    <property type="protein sequence ID" value="MFD0854329.1"/>
    <property type="molecule type" value="Genomic_DNA"/>
</dbReference>
<evidence type="ECO:0000313" key="7">
    <source>
        <dbReference type="Proteomes" id="UP001597083"/>
    </source>
</evidence>
<evidence type="ECO:0000256" key="4">
    <source>
        <dbReference type="ARBA" id="ARBA00023002"/>
    </source>
</evidence>
<evidence type="ECO:0000256" key="3">
    <source>
        <dbReference type="ARBA" id="ARBA00022827"/>
    </source>
</evidence>
<evidence type="ECO:0000259" key="5">
    <source>
        <dbReference type="Pfam" id="PF08031"/>
    </source>
</evidence>
<keyword evidence="2" id="KW-0285">Flavoprotein</keyword>
<dbReference type="PANTHER" id="PTHR42973">
    <property type="entry name" value="BINDING OXIDOREDUCTASE, PUTATIVE (AFU_ORTHOLOGUE AFUA_1G17690)-RELATED"/>
    <property type="match status" value="1"/>
</dbReference>
<proteinExistence type="predicted"/>
<keyword evidence="7" id="KW-1185">Reference proteome</keyword>
<evidence type="ECO:0000256" key="1">
    <source>
        <dbReference type="ARBA" id="ARBA00001974"/>
    </source>
</evidence>
<organism evidence="6 7">
    <name type="scientific">Actinomadura adrarensis</name>
    <dbReference type="NCBI Taxonomy" id="1819600"/>
    <lineage>
        <taxon>Bacteria</taxon>
        <taxon>Bacillati</taxon>
        <taxon>Actinomycetota</taxon>
        <taxon>Actinomycetes</taxon>
        <taxon>Streptosporangiales</taxon>
        <taxon>Thermomonosporaceae</taxon>
        <taxon>Actinomadura</taxon>
    </lineage>
</organism>
<name>A0ABW3CL59_9ACTN</name>
<dbReference type="Pfam" id="PF08031">
    <property type="entry name" value="BBE"/>
    <property type="match status" value="1"/>
</dbReference>
<keyword evidence="3" id="KW-0274">FAD</keyword>
<feature type="non-terminal residue" evidence="6">
    <location>
        <position position="1"/>
    </location>
</feature>
<sequence length="214" mass="23479">RQATLTAWVGEVDAEPRVSVGFVWVGEQTGADDLVGALRSLGRPVDEQVRELSYLELQQMDDDVEGHSYRRYWKGHFCRELPDAAIEAFILRGTPDGRGDGLPYAGLQAYGGAIADVPDEATAFSHRDTFVEFVSASKWTDPAEDEMRMAAARRYGATLAPYASGAYVNALTDEGFAGVKRAYSPEKLVRLTALKNTWDPDNVFHLNHNIAPGG</sequence>
<comment type="cofactor">
    <cofactor evidence="1">
        <name>FAD</name>
        <dbReference type="ChEBI" id="CHEBI:57692"/>
    </cofactor>
</comment>
<evidence type="ECO:0000313" key="6">
    <source>
        <dbReference type="EMBL" id="MFD0854329.1"/>
    </source>
</evidence>
<gene>
    <name evidence="6" type="ORF">ACFQ07_18975</name>
</gene>
<accession>A0ABW3CL59</accession>
<dbReference type="InterPro" id="IPR012951">
    <property type="entry name" value="BBE"/>
</dbReference>
<reference evidence="7" key="1">
    <citation type="journal article" date="2019" name="Int. J. Syst. Evol. Microbiol.">
        <title>The Global Catalogue of Microorganisms (GCM) 10K type strain sequencing project: providing services to taxonomists for standard genome sequencing and annotation.</title>
        <authorList>
            <consortium name="The Broad Institute Genomics Platform"/>
            <consortium name="The Broad Institute Genome Sequencing Center for Infectious Disease"/>
            <person name="Wu L."/>
            <person name="Ma J."/>
        </authorList>
    </citation>
    <scope>NUCLEOTIDE SEQUENCE [LARGE SCALE GENOMIC DNA]</scope>
    <source>
        <strain evidence="7">JCM 31696</strain>
    </source>
</reference>
<dbReference type="Proteomes" id="UP001597083">
    <property type="component" value="Unassembled WGS sequence"/>
</dbReference>
<feature type="domain" description="Berberine/berberine-like" evidence="5">
    <location>
        <begin position="167"/>
        <end position="210"/>
    </location>
</feature>
<comment type="caution">
    <text evidence="6">The sequence shown here is derived from an EMBL/GenBank/DDBJ whole genome shotgun (WGS) entry which is preliminary data.</text>
</comment>
<protein>
    <submittedName>
        <fullName evidence="6">BBE domain-containing protein</fullName>
    </submittedName>
</protein>
<keyword evidence="4" id="KW-0560">Oxidoreductase</keyword>
<dbReference type="Gene3D" id="3.40.462.20">
    <property type="match status" value="1"/>
</dbReference>